<proteinExistence type="predicted"/>
<keyword evidence="1" id="KW-1133">Transmembrane helix</keyword>
<evidence type="ECO:0000313" key="3">
    <source>
        <dbReference type="Proteomes" id="UP000224362"/>
    </source>
</evidence>
<gene>
    <name evidence="2" type="ORF">2050H1_012</name>
</gene>
<evidence type="ECO:0000313" key="2">
    <source>
        <dbReference type="EMBL" id="ASZ78778.1"/>
    </source>
</evidence>
<organism evidence="2 3">
    <name type="scientific">Serratia phage 2050H1</name>
    <dbReference type="NCBI Taxonomy" id="2024250"/>
    <lineage>
        <taxon>Viruses</taxon>
        <taxon>Duplodnaviria</taxon>
        <taxon>Heunggongvirae</taxon>
        <taxon>Uroviricota</taxon>
        <taxon>Caudoviricetes</taxon>
        <taxon>Pantevenvirales</taxon>
        <taxon>Ackermannviridae</taxon>
        <taxon>Miltonvirus</taxon>
        <taxon>Miltonvirus MAM1</taxon>
    </lineage>
</organism>
<dbReference type="Proteomes" id="UP000224362">
    <property type="component" value="Segment"/>
</dbReference>
<keyword evidence="1" id="KW-0472">Membrane</keyword>
<keyword evidence="1" id="KW-0812">Transmembrane</keyword>
<protein>
    <submittedName>
        <fullName evidence="2">Uncharacterized protein</fullName>
    </submittedName>
</protein>
<evidence type="ECO:0000256" key="1">
    <source>
        <dbReference type="SAM" id="Phobius"/>
    </source>
</evidence>
<dbReference type="EMBL" id="MF285619">
    <property type="protein sequence ID" value="ASZ78778.1"/>
    <property type="molecule type" value="Genomic_DNA"/>
</dbReference>
<reference evidence="2 3" key="1">
    <citation type="submission" date="2017-06" db="EMBL/GenBank/DDBJ databases">
        <authorList>
            <person name="Kim H.J."/>
            <person name="Triplett B.A."/>
        </authorList>
    </citation>
    <scope>NUCLEOTIDE SEQUENCE [LARGE SCALE GENOMIC DNA]</scope>
</reference>
<feature type="transmembrane region" description="Helical" evidence="1">
    <location>
        <begin position="40"/>
        <end position="60"/>
    </location>
</feature>
<accession>A0A249Y262</accession>
<name>A0A249Y262_9CAUD</name>
<sequence length="69" mass="7984">MKLSPVFWLFLSQFCAMSLLNDMPGWIQRLELGREMDKPLLFVATLVLAFLATGCAIYWLKSEELNEKD</sequence>